<dbReference type="InterPro" id="IPR013424">
    <property type="entry name" value="Ice-binding_C"/>
</dbReference>
<gene>
    <name evidence="1" type="ORF">I8748_13995</name>
</gene>
<comment type="caution">
    <text evidence="1">The sequence shown here is derived from an EMBL/GenBank/DDBJ whole genome shotgun (WGS) entry which is preliminary data.</text>
</comment>
<dbReference type="NCBIfam" id="TIGR04155">
    <property type="entry name" value="cyano_PEP"/>
    <property type="match status" value="1"/>
</dbReference>
<dbReference type="AlphaFoldDB" id="A0A8J7L7C8"/>
<proteinExistence type="predicted"/>
<protein>
    <submittedName>
        <fullName evidence="1">PEP-CTERM sorting domain-containing protein</fullName>
    </submittedName>
</protein>
<name>A0A8J7L7C8_9NOST</name>
<evidence type="ECO:0000313" key="2">
    <source>
        <dbReference type="Proteomes" id="UP000632766"/>
    </source>
</evidence>
<sequence>MPFLKQTWSMFAIVSGVFLGQINTAQAVLLDFEGLPTTPLPSSTPVPESVLTDDLISDGVLFGKTGVSAGVAVVENGFGLDPGAGNTVVGLDQFGNIPNIVTGDIFFSFVVPNTLQPGQTDFVSFSIGNGGGDVDVFEIRAFDFNNTLLQTQNFAKEAAFPVSFSLPGINRIEVDFTGEFGYALNDLNFNTPTPATSVPEPQAILGLATVLGMGVLMQRKASKKKQLVKI</sequence>
<dbReference type="Proteomes" id="UP000632766">
    <property type="component" value="Unassembled WGS sequence"/>
</dbReference>
<evidence type="ECO:0000313" key="1">
    <source>
        <dbReference type="EMBL" id="MBH8563284.1"/>
    </source>
</evidence>
<dbReference type="EMBL" id="JAECZC010000022">
    <property type="protein sequence ID" value="MBH8563284.1"/>
    <property type="molecule type" value="Genomic_DNA"/>
</dbReference>
<reference evidence="1 2" key="1">
    <citation type="journal article" date="2021" name="Int. J. Syst. Evol. Microbiol.">
        <title>Amazonocrinis nigriterrae gen. nov., sp. nov., Atlanticothrix silvestris gen. nov., sp. nov. and Dendronalium phyllosphericum gen. nov., sp. nov., nostocacean cyanobacteria from Brazilian environments.</title>
        <authorList>
            <person name="Alvarenga D.O."/>
            <person name="Andreote A.P.D."/>
            <person name="Branco L.H.Z."/>
            <person name="Delbaje E."/>
            <person name="Cruz R.B."/>
            <person name="Varani A.M."/>
            <person name="Fiore M.F."/>
        </authorList>
    </citation>
    <scope>NUCLEOTIDE SEQUENCE [LARGE SCALE GENOMIC DNA]</scope>
    <source>
        <strain evidence="1 2">CENA67</strain>
    </source>
</reference>
<dbReference type="InterPro" id="IPR026374">
    <property type="entry name" value="Cyano_PEP"/>
</dbReference>
<dbReference type="RefSeq" id="WP_198125167.1">
    <property type="nucleotide sequence ID" value="NZ_JAECZC010000022.1"/>
</dbReference>
<dbReference type="NCBIfam" id="TIGR02595">
    <property type="entry name" value="PEP_CTERM"/>
    <property type="match status" value="1"/>
</dbReference>
<accession>A0A8J7L7C8</accession>
<keyword evidence="2" id="KW-1185">Reference proteome</keyword>
<organism evidence="1 2">
    <name type="scientific">Amazonocrinis nigriterrae CENA67</name>
    <dbReference type="NCBI Taxonomy" id="2794033"/>
    <lineage>
        <taxon>Bacteria</taxon>
        <taxon>Bacillati</taxon>
        <taxon>Cyanobacteriota</taxon>
        <taxon>Cyanophyceae</taxon>
        <taxon>Nostocales</taxon>
        <taxon>Nostocaceae</taxon>
        <taxon>Amazonocrinis</taxon>
        <taxon>Amazonocrinis nigriterrae</taxon>
    </lineage>
</organism>